<gene>
    <name evidence="2" type="ORF">C9I98_09325</name>
</gene>
<evidence type="ECO:0000313" key="3">
    <source>
        <dbReference type="Proteomes" id="UP000241771"/>
    </source>
</evidence>
<evidence type="ECO:0000313" key="2">
    <source>
        <dbReference type="EMBL" id="PSW20245.1"/>
    </source>
</evidence>
<keyword evidence="3" id="KW-1185">Reference proteome</keyword>
<accession>A0A2T3NVH1</accession>
<keyword evidence="1" id="KW-0472">Membrane</keyword>
<name>A0A2T3NVH1_9GAMM</name>
<organism evidence="2 3">
    <name type="scientific">Photobacterium sanctipauli</name>
    <dbReference type="NCBI Taxonomy" id="1342794"/>
    <lineage>
        <taxon>Bacteria</taxon>
        <taxon>Pseudomonadati</taxon>
        <taxon>Pseudomonadota</taxon>
        <taxon>Gammaproteobacteria</taxon>
        <taxon>Vibrionales</taxon>
        <taxon>Vibrionaceae</taxon>
        <taxon>Photobacterium</taxon>
    </lineage>
</organism>
<evidence type="ECO:0000256" key="1">
    <source>
        <dbReference type="SAM" id="Phobius"/>
    </source>
</evidence>
<sequence>MVNTITQIKWLSSCIMLKQSGVRQTEGKQVSVKSIGLLIGLLVLSLLTSGLTSALLNLAAFIVVGWIGVSLKSSHKKRVNQAFKANKTDKIDVTP</sequence>
<keyword evidence="1" id="KW-1133">Transmembrane helix</keyword>
<dbReference type="AlphaFoldDB" id="A0A2T3NVH1"/>
<protein>
    <submittedName>
        <fullName evidence="2">Uncharacterized protein</fullName>
    </submittedName>
</protein>
<reference evidence="2 3" key="1">
    <citation type="submission" date="2018-01" db="EMBL/GenBank/DDBJ databases">
        <title>Whole genome sequencing of Histamine producing bacteria.</title>
        <authorList>
            <person name="Butler K."/>
        </authorList>
    </citation>
    <scope>NUCLEOTIDE SEQUENCE [LARGE SCALE GENOMIC DNA]</scope>
    <source>
        <strain evidence="2 3">DSM 100436</strain>
    </source>
</reference>
<dbReference type="Proteomes" id="UP000241771">
    <property type="component" value="Unassembled WGS sequence"/>
</dbReference>
<feature type="transmembrane region" description="Helical" evidence="1">
    <location>
        <begin position="30"/>
        <end position="48"/>
    </location>
</feature>
<proteinExistence type="predicted"/>
<comment type="caution">
    <text evidence="2">The sequence shown here is derived from an EMBL/GenBank/DDBJ whole genome shotgun (WGS) entry which is preliminary data.</text>
</comment>
<keyword evidence="1" id="KW-0812">Transmembrane</keyword>
<dbReference type="EMBL" id="PYMA01000004">
    <property type="protein sequence ID" value="PSW20245.1"/>
    <property type="molecule type" value="Genomic_DNA"/>
</dbReference>